<feature type="compositionally biased region" description="Basic and acidic residues" evidence="1">
    <location>
        <begin position="1"/>
        <end position="13"/>
    </location>
</feature>
<evidence type="ECO:0000313" key="2">
    <source>
        <dbReference type="EMBL" id="EJY57602.1"/>
    </source>
</evidence>
<dbReference type="Proteomes" id="UP000682892">
    <property type="component" value="Unassembled WGS sequence"/>
</dbReference>
<accession>J9HFJ2</accession>
<evidence type="ECO:0000313" key="3">
    <source>
        <dbReference type="Proteomes" id="UP000682892"/>
    </source>
</evidence>
<reference evidence="2" key="1">
    <citation type="submission" date="2005-10" db="EMBL/GenBank/DDBJ databases">
        <authorList>
            <person name="Loftus B.J."/>
            <person name="Nene V.M."/>
            <person name="Hannick L.I."/>
            <person name="Bidwell S."/>
            <person name="Haas B."/>
            <person name="Amedeo P."/>
            <person name="Orvis J."/>
            <person name="Wortman J.R."/>
            <person name="White O.R."/>
            <person name="Salzberg S."/>
            <person name="Shumway M."/>
            <person name="Koo H."/>
            <person name="Zhao Y."/>
            <person name="Holmes M."/>
            <person name="Miller J."/>
            <person name="Schatz M."/>
            <person name="Pop M."/>
            <person name="Pai G."/>
            <person name="Utterback T."/>
            <person name="Rogers Y.-H."/>
            <person name="Kravitz S."/>
            <person name="Fraser C.M."/>
        </authorList>
    </citation>
    <scope>NUCLEOTIDE SEQUENCE</scope>
    <source>
        <strain evidence="2">Liverpool</strain>
    </source>
</reference>
<reference evidence="2" key="2">
    <citation type="journal article" date="2007" name="Science">
        <title>Genome sequence of Aedes aegypti, a major arbovirus vector.</title>
        <authorList>
            <person name="Nene V."/>
            <person name="Wortman J.R."/>
            <person name="Lawson D."/>
            <person name="Haas B."/>
            <person name="Kodira C."/>
            <person name="Tu Z.J."/>
            <person name="Loftus B."/>
            <person name="Xi Z."/>
            <person name="Megy K."/>
            <person name="Grabherr M."/>
            <person name="Ren Q."/>
            <person name="Zdobnov E.M."/>
            <person name="Lobo N.F."/>
            <person name="Campbell K.S."/>
            <person name="Brown S.E."/>
            <person name="Bonaldo M.F."/>
            <person name="Zhu J."/>
            <person name="Sinkins S.P."/>
            <person name="Hogenkamp D.G."/>
            <person name="Amedeo P."/>
            <person name="Arensburger P."/>
            <person name="Atkinson P.W."/>
            <person name="Bidwell S."/>
            <person name="Biedler J."/>
            <person name="Birney E."/>
            <person name="Bruggner R.V."/>
            <person name="Costas J."/>
            <person name="Coy M.R."/>
            <person name="Crabtree J."/>
            <person name="Crawford M."/>
            <person name="Debruyn B."/>
            <person name="Decaprio D."/>
            <person name="Eiglmeier K."/>
            <person name="Eisenstadt E."/>
            <person name="El-Dorry H."/>
            <person name="Gelbart W.M."/>
            <person name="Gomes S.L."/>
            <person name="Hammond M."/>
            <person name="Hannick L.I."/>
            <person name="Hogan J.R."/>
            <person name="Holmes M.H."/>
            <person name="Jaffe D."/>
            <person name="Johnston J.S."/>
            <person name="Kennedy R.C."/>
            <person name="Koo H."/>
            <person name="Kravitz S."/>
            <person name="Kriventseva E.V."/>
            <person name="Kulp D."/>
            <person name="Labutti K."/>
            <person name="Lee E."/>
            <person name="Li S."/>
            <person name="Lovin D.D."/>
            <person name="Mao C."/>
            <person name="Mauceli E."/>
            <person name="Menck C.F."/>
            <person name="Miller J.R."/>
            <person name="Montgomery P."/>
            <person name="Mori A."/>
            <person name="Nascimento A.L."/>
            <person name="Naveira H.F."/>
            <person name="Nusbaum C."/>
            <person name="O'leary S."/>
            <person name="Orvis J."/>
            <person name="Pertea M."/>
            <person name="Quesneville H."/>
            <person name="Reidenbach K.R."/>
            <person name="Rogers Y.H."/>
            <person name="Roth C.W."/>
            <person name="Schneider J.R."/>
            <person name="Schatz M."/>
            <person name="Shumway M."/>
            <person name="Stanke M."/>
            <person name="Stinson E.O."/>
            <person name="Tubio J.M."/>
            <person name="Vanzee J.P."/>
            <person name="Verjovski-Almeida S."/>
            <person name="Werner D."/>
            <person name="White O."/>
            <person name="Wyder S."/>
            <person name="Zeng Q."/>
            <person name="Zhao Q."/>
            <person name="Zhao Y."/>
            <person name="Hill C.A."/>
            <person name="Raikhel A.S."/>
            <person name="Soares M.B."/>
            <person name="Knudson D.L."/>
            <person name="Lee N.H."/>
            <person name="Galagan J."/>
            <person name="Salzberg S.L."/>
            <person name="Paulsen I.T."/>
            <person name="Dimopoulos G."/>
            <person name="Collins F.H."/>
            <person name="Birren B."/>
            <person name="Fraser-Liggett C.M."/>
            <person name="Severson D.W."/>
        </authorList>
    </citation>
    <scope>NUCLEOTIDE SEQUENCE [LARGE SCALE GENOMIC DNA]</scope>
    <source>
        <strain evidence="2">Liverpool</strain>
    </source>
</reference>
<protein>
    <submittedName>
        <fullName evidence="2">AAEL017045-PA</fullName>
    </submittedName>
</protein>
<gene>
    <name evidence="2" type="ORF">AaeL_AAEL017045</name>
</gene>
<organism evidence="2 3">
    <name type="scientific">Aedes aegypti</name>
    <name type="common">Yellowfever mosquito</name>
    <name type="synonym">Culex aegypti</name>
    <dbReference type="NCBI Taxonomy" id="7159"/>
    <lineage>
        <taxon>Eukaryota</taxon>
        <taxon>Metazoa</taxon>
        <taxon>Ecdysozoa</taxon>
        <taxon>Arthropoda</taxon>
        <taxon>Hexapoda</taxon>
        <taxon>Insecta</taxon>
        <taxon>Pterygota</taxon>
        <taxon>Neoptera</taxon>
        <taxon>Endopterygota</taxon>
        <taxon>Diptera</taxon>
        <taxon>Nematocera</taxon>
        <taxon>Culicoidea</taxon>
        <taxon>Culicidae</taxon>
        <taxon>Culicinae</taxon>
        <taxon>Aedini</taxon>
        <taxon>Aedes</taxon>
        <taxon>Stegomyia</taxon>
    </lineage>
</organism>
<name>J9HFJ2_AEDAE</name>
<evidence type="ECO:0000256" key="1">
    <source>
        <dbReference type="SAM" id="MobiDB-lite"/>
    </source>
</evidence>
<sequence length="94" mass="10300">MNDTNIGKKDKDTPVTGSSSGRCFDRRSMRLGRAPNPFLLEDVSDDHFGQAVMTRTWLNSSGVGGFLYTKLGPNDQHTQKRPGRVTGSSTNLTL</sequence>
<dbReference type="AlphaFoldDB" id="J9HFJ2"/>
<dbReference type="EMBL" id="CH477360">
    <property type="protein sequence ID" value="EJY57602.1"/>
    <property type="molecule type" value="Genomic_DNA"/>
</dbReference>
<feature type="region of interest" description="Disordered" evidence="1">
    <location>
        <begin position="1"/>
        <end position="27"/>
    </location>
</feature>
<dbReference type="HOGENOM" id="CLU_2387942_0_0_1"/>
<dbReference type="PaxDb" id="7159-AAEL017045-PA"/>
<proteinExistence type="predicted"/>
<reference evidence="2" key="3">
    <citation type="submission" date="2012-09" db="EMBL/GenBank/DDBJ databases">
        <authorList>
            <consortium name="VectorBase"/>
        </authorList>
    </citation>
    <scope>NUCLEOTIDE SEQUENCE</scope>
    <source>
        <strain evidence="2">Liverpool</strain>
    </source>
</reference>
<feature type="region of interest" description="Disordered" evidence="1">
    <location>
        <begin position="71"/>
        <end position="94"/>
    </location>
</feature>